<feature type="compositionally biased region" description="Acidic residues" evidence="1">
    <location>
        <begin position="65"/>
        <end position="81"/>
    </location>
</feature>
<accession>C1EBB4</accession>
<evidence type="ECO:0008006" key="4">
    <source>
        <dbReference type="Google" id="ProtNLM"/>
    </source>
</evidence>
<dbReference type="Gene3D" id="3.10.20.90">
    <property type="entry name" value="Phosphatidylinositol 3-kinase Catalytic Subunit, Chain A, domain 1"/>
    <property type="match status" value="1"/>
</dbReference>
<organism evidence="2 3">
    <name type="scientific">Micromonas commoda (strain RCC299 / NOUM17 / CCMP2709)</name>
    <name type="common">Picoplanktonic green alga</name>
    <dbReference type="NCBI Taxonomy" id="296587"/>
    <lineage>
        <taxon>Eukaryota</taxon>
        <taxon>Viridiplantae</taxon>
        <taxon>Chlorophyta</taxon>
        <taxon>Mamiellophyceae</taxon>
        <taxon>Mamiellales</taxon>
        <taxon>Mamiellaceae</taxon>
        <taxon>Micromonas</taxon>
    </lineage>
</organism>
<dbReference type="AlphaFoldDB" id="C1EBB4"/>
<protein>
    <recommendedName>
        <fullName evidence="4">Ubiquitin-like domain-containing protein</fullName>
    </recommendedName>
</protein>
<dbReference type="SUPFAM" id="SSF54236">
    <property type="entry name" value="Ubiquitin-like"/>
    <property type="match status" value="1"/>
</dbReference>
<dbReference type="RefSeq" id="XP_002503745.1">
    <property type="nucleotide sequence ID" value="XM_002503699.1"/>
</dbReference>
<evidence type="ECO:0000313" key="3">
    <source>
        <dbReference type="Proteomes" id="UP000002009"/>
    </source>
</evidence>
<evidence type="ECO:0000313" key="2">
    <source>
        <dbReference type="EMBL" id="ACO65003.1"/>
    </source>
</evidence>
<dbReference type="Proteomes" id="UP000002009">
    <property type="component" value="Chromosome 7"/>
</dbReference>
<keyword evidence="3" id="KW-1185">Reference proteome</keyword>
<proteinExistence type="predicted"/>
<dbReference type="EMBL" id="CP001328">
    <property type="protein sequence ID" value="ACO65003.1"/>
    <property type="molecule type" value="Genomic_DNA"/>
</dbReference>
<evidence type="ECO:0000256" key="1">
    <source>
        <dbReference type="SAM" id="MobiDB-lite"/>
    </source>
</evidence>
<feature type="region of interest" description="Disordered" evidence="1">
    <location>
        <begin position="60"/>
        <end position="83"/>
    </location>
</feature>
<sequence>MNCVFTQEQHDAAVEWLEKHREELGLAKERNAERRADARRLHEETDGFGYFPGSERRMKKFSDVSDSEDDADVDDLDESELDRERRRVNDEFKEKLEKIVKIVIASKNGDHMDETMRAQKERFLESIRMIRQDPLIAPDEPTYFYLRPFDVSPGDTSRDHKYVYKYALTTVQDVCRSMAKKLKVPAEQVDIIKGGKRMERERTLMDHGVGFGFVLYLKVEEGEHYVDLTGVVAEGDGGTRVRVSRVRRSEDGGWVVVGAVEDDDGTDGTDDRR</sequence>
<dbReference type="GeneID" id="8245384"/>
<name>C1EBB4_MICCC</name>
<dbReference type="KEGG" id="mis:MICPUN_60371"/>
<reference evidence="2 3" key="1">
    <citation type="journal article" date="2009" name="Science">
        <title>Green evolution and dynamic adaptations revealed by genomes of the marine picoeukaryotes Micromonas.</title>
        <authorList>
            <person name="Worden A.Z."/>
            <person name="Lee J.H."/>
            <person name="Mock T."/>
            <person name="Rouze P."/>
            <person name="Simmons M.P."/>
            <person name="Aerts A.L."/>
            <person name="Allen A.E."/>
            <person name="Cuvelier M.L."/>
            <person name="Derelle E."/>
            <person name="Everett M.V."/>
            <person name="Foulon E."/>
            <person name="Grimwood J."/>
            <person name="Gundlach H."/>
            <person name="Henrissat B."/>
            <person name="Napoli C."/>
            <person name="McDonald S.M."/>
            <person name="Parker M.S."/>
            <person name="Rombauts S."/>
            <person name="Salamov A."/>
            <person name="Von Dassow P."/>
            <person name="Badger J.H."/>
            <person name="Coutinho P.M."/>
            <person name="Demir E."/>
            <person name="Dubchak I."/>
            <person name="Gentemann C."/>
            <person name="Eikrem W."/>
            <person name="Gready J.E."/>
            <person name="John U."/>
            <person name="Lanier W."/>
            <person name="Lindquist E.A."/>
            <person name="Lucas S."/>
            <person name="Mayer K.F."/>
            <person name="Moreau H."/>
            <person name="Not F."/>
            <person name="Otillar R."/>
            <person name="Panaud O."/>
            <person name="Pangilinan J."/>
            <person name="Paulsen I."/>
            <person name="Piegu B."/>
            <person name="Poliakov A."/>
            <person name="Robbens S."/>
            <person name="Schmutz J."/>
            <person name="Toulza E."/>
            <person name="Wyss T."/>
            <person name="Zelensky A."/>
            <person name="Zhou K."/>
            <person name="Armbrust E.V."/>
            <person name="Bhattacharya D."/>
            <person name="Goodenough U.W."/>
            <person name="Van de Peer Y."/>
            <person name="Grigoriev I.V."/>
        </authorList>
    </citation>
    <scope>NUCLEOTIDE SEQUENCE [LARGE SCALE GENOMIC DNA]</scope>
    <source>
        <strain evidence="3">RCC299 / NOUM17</strain>
    </source>
</reference>
<gene>
    <name evidence="2" type="ORF">MICPUN_60371</name>
</gene>
<dbReference type="InParanoid" id="C1EBB4"/>
<dbReference type="InterPro" id="IPR029071">
    <property type="entry name" value="Ubiquitin-like_domsf"/>
</dbReference>